<evidence type="ECO:0000313" key="3">
    <source>
        <dbReference type="Proteomes" id="UP000325211"/>
    </source>
</evidence>
<sequence>MAEDRGSPNGVPLYCAQPPQTKPVLRPDLSPDRARAILVGRSKWLNGTVLHYCFFDELGAAGAGEGGGSFNKIQLDEVRSAFEEWKSLGIGLEFVEVEDPADSEVRIGFMEGDGSWSYVGKDALGISRRERTMNFGWDLTSPHGQATARHEIGHLLAYGHEHQNPFAGIVWDEEAVFEELGGPPNNWPRQTTFHNVLRKLSTEEVEGSTWDPDSIMQYGFPAGLILQPEKYQQGIDSPLRLSANDKEFVQKWYPPIGATPRGLKPFQSVELNLSSGGQQDFEIVPAETRNYELRTFGDADILLVLFEEVDGEPRFLTGVDDSGVNDNGRLTVKLFQGRRYVARARLYSAWGTGNSAFMYW</sequence>
<dbReference type="EMBL" id="CP029190">
    <property type="protein sequence ID" value="QES46657.1"/>
    <property type="molecule type" value="Genomic_DNA"/>
</dbReference>
<evidence type="ECO:0000259" key="1">
    <source>
        <dbReference type="SMART" id="SM00235"/>
    </source>
</evidence>
<name>A0A5P2CXE3_STRVZ</name>
<evidence type="ECO:0000313" key="2">
    <source>
        <dbReference type="EMBL" id="QES46657.1"/>
    </source>
</evidence>
<gene>
    <name evidence="2" type="ORF">DEJ50_01115</name>
</gene>
<dbReference type="InterPro" id="IPR024079">
    <property type="entry name" value="MetalloPept_cat_dom_sf"/>
</dbReference>
<dbReference type="GO" id="GO:0008270">
    <property type="term" value="F:zinc ion binding"/>
    <property type="evidence" value="ECO:0007669"/>
    <property type="project" value="InterPro"/>
</dbReference>
<dbReference type="SMART" id="SM00235">
    <property type="entry name" value="ZnMc"/>
    <property type="match status" value="1"/>
</dbReference>
<feature type="domain" description="Peptidase metallopeptidase" evidence="1">
    <location>
        <begin position="40"/>
        <end position="183"/>
    </location>
</feature>
<dbReference type="InterPro" id="IPR006026">
    <property type="entry name" value="Peptidase_Metallo"/>
</dbReference>
<reference evidence="2 3" key="1">
    <citation type="submission" date="2018-05" db="EMBL/GenBank/DDBJ databases">
        <title>Streptomyces venezuelae.</title>
        <authorList>
            <person name="Kim W."/>
            <person name="Lee N."/>
            <person name="Cho B.-K."/>
        </authorList>
    </citation>
    <scope>NUCLEOTIDE SEQUENCE [LARGE SCALE GENOMIC DNA]</scope>
    <source>
        <strain evidence="2 3">ATCC 21782</strain>
    </source>
</reference>
<dbReference type="OrthoDB" id="3669864at2"/>
<accession>A0A5P2CXE3</accession>
<dbReference type="SUPFAM" id="SSF55486">
    <property type="entry name" value="Metalloproteases ('zincins'), catalytic domain"/>
    <property type="match status" value="1"/>
</dbReference>
<proteinExistence type="predicted"/>
<organism evidence="2 3">
    <name type="scientific">Streptomyces venezuelae</name>
    <dbReference type="NCBI Taxonomy" id="54571"/>
    <lineage>
        <taxon>Bacteria</taxon>
        <taxon>Bacillati</taxon>
        <taxon>Actinomycetota</taxon>
        <taxon>Actinomycetes</taxon>
        <taxon>Kitasatosporales</taxon>
        <taxon>Streptomycetaceae</taxon>
        <taxon>Streptomyces</taxon>
    </lineage>
</organism>
<dbReference type="RefSeq" id="WP_150205539.1">
    <property type="nucleotide sequence ID" value="NZ_CP029190.1"/>
</dbReference>
<dbReference type="Gene3D" id="3.40.390.10">
    <property type="entry name" value="Collagenase (Catalytic Domain)"/>
    <property type="match status" value="1"/>
</dbReference>
<dbReference type="Proteomes" id="UP000325211">
    <property type="component" value="Chromosome"/>
</dbReference>
<protein>
    <recommendedName>
        <fullName evidence="1">Peptidase metallopeptidase domain-containing protein</fullName>
    </recommendedName>
</protein>
<dbReference type="GO" id="GO:0008237">
    <property type="term" value="F:metallopeptidase activity"/>
    <property type="evidence" value="ECO:0007669"/>
    <property type="project" value="InterPro"/>
</dbReference>
<dbReference type="AlphaFoldDB" id="A0A5P2CXE3"/>
<dbReference type="GO" id="GO:0006508">
    <property type="term" value="P:proteolysis"/>
    <property type="evidence" value="ECO:0007669"/>
    <property type="project" value="InterPro"/>
</dbReference>